<feature type="signal peptide" evidence="1">
    <location>
        <begin position="1"/>
        <end position="27"/>
    </location>
</feature>
<feature type="chain" id="PRO_5018275507" description="SEA domain-containing protein" evidence="1">
    <location>
        <begin position="28"/>
        <end position="161"/>
    </location>
</feature>
<keyword evidence="1" id="KW-0732">Signal</keyword>
<dbReference type="PROSITE" id="PS50024">
    <property type="entry name" value="SEA"/>
    <property type="match status" value="1"/>
</dbReference>
<evidence type="ECO:0000313" key="3">
    <source>
        <dbReference type="EMBL" id="VDM72116.1"/>
    </source>
</evidence>
<feature type="domain" description="SEA" evidence="2">
    <location>
        <begin position="76"/>
        <end position="161"/>
    </location>
</feature>
<dbReference type="EMBL" id="UYYB01023753">
    <property type="protein sequence ID" value="VDM72116.1"/>
    <property type="molecule type" value="Genomic_DNA"/>
</dbReference>
<evidence type="ECO:0000313" key="4">
    <source>
        <dbReference type="Proteomes" id="UP000270094"/>
    </source>
</evidence>
<protein>
    <recommendedName>
        <fullName evidence="2">SEA domain-containing protein</fullName>
    </recommendedName>
</protein>
<gene>
    <name evidence="3" type="ORF">SVUK_LOCUS7114</name>
</gene>
<evidence type="ECO:0000256" key="1">
    <source>
        <dbReference type="SAM" id="SignalP"/>
    </source>
</evidence>
<dbReference type="SUPFAM" id="SSF82671">
    <property type="entry name" value="SEA domain"/>
    <property type="match status" value="1"/>
</dbReference>
<dbReference type="InterPro" id="IPR000082">
    <property type="entry name" value="SEA_dom"/>
</dbReference>
<proteinExistence type="predicted"/>
<reference evidence="3 4" key="1">
    <citation type="submission" date="2018-11" db="EMBL/GenBank/DDBJ databases">
        <authorList>
            <consortium name="Pathogen Informatics"/>
        </authorList>
    </citation>
    <scope>NUCLEOTIDE SEQUENCE [LARGE SCALE GENOMIC DNA]</scope>
</reference>
<accession>A0A3P7IPX2</accession>
<dbReference type="OrthoDB" id="5858823at2759"/>
<sequence length="161" mass="17970">MSVQDLRITTVMKMLTVLTLMIYVCQCKTGFFDENTDPAKTGRVCIGLVIDRPQENEKTTLSPNLVPCGNTYCRVDLREVPIVVRVIDFDGEPLQYSIDYSKPNSPEHVQIVDTVVKGLGDVFKQTDVAPRYITTDINYITNPKVENRASMIGGHADFPVG</sequence>
<dbReference type="InterPro" id="IPR036364">
    <property type="entry name" value="SEA_dom_sf"/>
</dbReference>
<dbReference type="AlphaFoldDB" id="A0A3P7IPX2"/>
<evidence type="ECO:0000259" key="2">
    <source>
        <dbReference type="PROSITE" id="PS50024"/>
    </source>
</evidence>
<dbReference type="Proteomes" id="UP000270094">
    <property type="component" value="Unassembled WGS sequence"/>
</dbReference>
<organism evidence="3 4">
    <name type="scientific">Strongylus vulgaris</name>
    <name type="common">Blood worm</name>
    <dbReference type="NCBI Taxonomy" id="40348"/>
    <lineage>
        <taxon>Eukaryota</taxon>
        <taxon>Metazoa</taxon>
        <taxon>Ecdysozoa</taxon>
        <taxon>Nematoda</taxon>
        <taxon>Chromadorea</taxon>
        <taxon>Rhabditida</taxon>
        <taxon>Rhabditina</taxon>
        <taxon>Rhabditomorpha</taxon>
        <taxon>Strongyloidea</taxon>
        <taxon>Strongylidae</taxon>
        <taxon>Strongylus</taxon>
    </lineage>
</organism>
<keyword evidence="4" id="KW-1185">Reference proteome</keyword>
<name>A0A3P7IPX2_STRVU</name>